<organism evidence="3 4">
    <name type="scientific">Salinirubrum litoreum</name>
    <dbReference type="NCBI Taxonomy" id="1126234"/>
    <lineage>
        <taxon>Archaea</taxon>
        <taxon>Methanobacteriati</taxon>
        <taxon>Methanobacteriota</taxon>
        <taxon>Stenosarchaea group</taxon>
        <taxon>Halobacteria</taxon>
        <taxon>Halobacteriales</taxon>
        <taxon>Haloferacaceae</taxon>
        <taxon>Salinirubrum</taxon>
    </lineage>
</organism>
<evidence type="ECO:0000313" key="4">
    <source>
        <dbReference type="Proteomes" id="UP001596201"/>
    </source>
</evidence>
<dbReference type="InterPro" id="IPR046506">
    <property type="entry name" value="DUF6684"/>
</dbReference>
<evidence type="ECO:0000256" key="1">
    <source>
        <dbReference type="SAM" id="MobiDB-lite"/>
    </source>
</evidence>
<feature type="transmembrane region" description="Helical" evidence="2">
    <location>
        <begin position="12"/>
        <end position="34"/>
    </location>
</feature>
<feature type="compositionally biased region" description="Acidic residues" evidence="1">
    <location>
        <begin position="114"/>
        <end position="156"/>
    </location>
</feature>
<dbReference type="RefSeq" id="WP_227229120.1">
    <property type="nucleotide sequence ID" value="NZ_JAJCVJ010000001.1"/>
</dbReference>
<feature type="region of interest" description="Disordered" evidence="1">
    <location>
        <begin position="89"/>
        <end position="156"/>
    </location>
</feature>
<dbReference type="Pfam" id="PF20389">
    <property type="entry name" value="DUF6684"/>
    <property type="match status" value="1"/>
</dbReference>
<protein>
    <submittedName>
        <fullName evidence="3">DUF6684 family protein</fullName>
    </submittedName>
</protein>
<name>A0ABD5R6U0_9EURY</name>
<feature type="transmembrane region" description="Helical" evidence="2">
    <location>
        <begin position="46"/>
        <end position="64"/>
    </location>
</feature>
<keyword evidence="4" id="KW-1185">Reference proteome</keyword>
<sequence length="156" mass="16543">MANRIFDKDTLLDLTVNIIPLFIILFFVVVFAVINPWGFDALGSGLQYALLIAPFVALAVLTYLSGKAIAGAEKSGTVFLPGQANVEGAKPLHEREAEAEALESGEAAQSSEVESAEETPELEGEDAATQPEDDEVDAENTEAAADDADAETDDEK</sequence>
<evidence type="ECO:0000256" key="2">
    <source>
        <dbReference type="SAM" id="Phobius"/>
    </source>
</evidence>
<evidence type="ECO:0000313" key="3">
    <source>
        <dbReference type="EMBL" id="MFC5365591.1"/>
    </source>
</evidence>
<feature type="compositionally biased region" description="Low complexity" evidence="1">
    <location>
        <begin position="104"/>
        <end position="113"/>
    </location>
</feature>
<keyword evidence="2" id="KW-0812">Transmembrane</keyword>
<gene>
    <name evidence="3" type="ORF">ACFPJ5_01475</name>
</gene>
<proteinExistence type="predicted"/>
<dbReference type="EMBL" id="JBHSKX010000001">
    <property type="protein sequence ID" value="MFC5365591.1"/>
    <property type="molecule type" value="Genomic_DNA"/>
</dbReference>
<comment type="caution">
    <text evidence="3">The sequence shown here is derived from an EMBL/GenBank/DDBJ whole genome shotgun (WGS) entry which is preliminary data.</text>
</comment>
<reference evidence="3 4" key="1">
    <citation type="journal article" date="2019" name="Int. J. Syst. Evol. Microbiol.">
        <title>The Global Catalogue of Microorganisms (GCM) 10K type strain sequencing project: providing services to taxonomists for standard genome sequencing and annotation.</title>
        <authorList>
            <consortium name="The Broad Institute Genomics Platform"/>
            <consortium name="The Broad Institute Genome Sequencing Center for Infectious Disease"/>
            <person name="Wu L."/>
            <person name="Ma J."/>
        </authorList>
    </citation>
    <scope>NUCLEOTIDE SEQUENCE [LARGE SCALE GENOMIC DNA]</scope>
    <source>
        <strain evidence="3 4">CGMCC 1.12237</strain>
    </source>
</reference>
<keyword evidence="2" id="KW-0472">Membrane</keyword>
<dbReference type="AlphaFoldDB" id="A0ABD5R6U0"/>
<accession>A0ABD5R6U0</accession>
<dbReference type="Proteomes" id="UP001596201">
    <property type="component" value="Unassembled WGS sequence"/>
</dbReference>
<keyword evidence="2" id="KW-1133">Transmembrane helix</keyword>